<sequence>MENHQMKPTLPLLCLGFFLGLALSSGGAWAALKLGDAAPDFAVEAAQGGREFPFSLAEALKKGPVVLYFYPKSFTSVCTQEAHEFAENIANFEAAGASVIGLSGDKIETQKEFSASECRDKFPVGADPSLSVAKVYDAAFNVPVMGAAFASRISYVISPEGKILYSYSDSSAEKHIENTLAVVRTWREQHKN</sequence>
<dbReference type="GO" id="GO:0005737">
    <property type="term" value="C:cytoplasm"/>
    <property type="evidence" value="ECO:0007669"/>
    <property type="project" value="TreeGrafter"/>
</dbReference>
<evidence type="ECO:0000313" key="17">
    <source>
        <dbReference type="Proteomes" id="UP000198755"/>
    </source>
</evidence>
<keyword evidence="7" id="KW-1015">Disulfide bond</keyword>
<dbReference type="EC" id="1.11.1.24" evidence="3"/>
<accession>A0A1I4B6Z1</accession>
<dbReference type="GO" id="GO:0008379">
    <property type="term" value="F:thioredoxin peroxidase activity"/>
    <property type="evidence" value="ECO:0007669"/>
    <property type="project" value="TreeGrafter"/>
</dbReference>
<evidence type="ECO:0000256" key="2">
    <source>
        <dbReference type="ARBA" id="ARBA00011245"/>
    </source>
</evidence>
<dbReference type="EMBL" id="FOSN01000013">
    <property type="protein sequence ID" value="SFK64692.1"/>
    <property type="molecule type" value="Genomic_DNA"/>
</dbReference>
<dbReference type="InterPro" id="IPR013766">
    <property type="entry name" value="Thioredoxin_domain"/>
</dbReference>
<keyword evidence="8" id="KW-0676">Redox-active center</keyword>
<keyword evidence="17" id="KW-1185">Reference proteome</keyword>
<evidence type="ECO:0000256" key="6">
    <source>
        <dbReference type="ARBA" id="ARBA00023002"/>
    </source>
</evidence>
<feature type="chain" id="PRO_5011572613" description="thioredoxin-dependent peroxiredoxin" evidence="14">
    <location>
        <begin position="31"/>
        <end position="192"/>
    </location>
</feature>
<evidence type="ECO:0000256" key="4">
    <source>
        <dbReference type="ARBA" id="ARBA00022559"/>
    </source>
</evidence>
<keyword evidence="4" id="KW-0575">Peroxidase</keyword>
<name>A0A1I4B6Z1_9HYPH</name>
<dbReference type="Pfam" id="PF00578">
    <property type="entry name" value="AhpC-TSA"/>
    <property type="match status" value="1"/>
</dbReference>
<evidence type="ECO:0000256" key="14">
    <source>
        <dbReference type="SAM" id="SignalP"/>
    </source>
</evidence>
<evidence type="ECO:0000256" key="11">
    <source>
        <dbReference type="ARBA" id="ARBA00042639"/>
    </source>
</evidence>
<dbReference type="GO" id="GO:0034599">
    <property type="term" value="P:cellular response to oxidative stress"/>
    <property type="evidence" value="ECO:0007669"/>
    <property type="project" value="TreeGrafter"/>
</dbReference>
<dbReference type="CDD" id="cd03017">
    <property type="entry name" value="PRX_BCP"/>
    <property type="match status" value="1"/>
</dbReference>
<dbReference type="Gene3D" id="3.40.30.10">
    <property type="entry name" value="Glutaredoxin"/>
    <property type="match status" value="1"/>
</dbReference>
<protein>
    <recommendedName>
        <fullName evidence="3">thioredoxin-dependent peroxiredoxin</fullName>
        <ecNumber evidence="3">1.11.1.24</ecNumber>
    </recommendedName>
    <alternativeName>
        <fullName evidence="9">Thioredoxin peroxidase</fullName>
    </alternativeName>
    <alternativeName>
        <fullName evidence="11">Thioredoxin-dependent peroxiredoxin Bcp</fullName>
    </alternativeName>
</protein>
<dbReference type="InterPro" id="IPR024706">
    <property type="entry name" value="Peroxiredoxin_AhpC-typ"/>
</dbReference>
<dbReference type="PANTHER" id="PTHR42801:SF4">
    <property type="entry name" value="AHPC_TSA FAMILY PROTEIN"/>
    <property type="match status" value="1"/>
</dbReference>
<evidence type="ECO:0000256" key="8">
    <source>
        <dbReference type="ARBA" id="ARBA00023284"/>
    </source>
</evidence>
<comment type="subunit">
    <text evidence="2">Monomer.</text>
</comment>
<dbReference type="InterPro" id="IPR050924">
    <property type="entry name" value="Peroxiredoxin_BCP/PrxQ"/>
</dbReference>
<dbReference type="SUPFAM" id="SSF52833">
    <property type="entry name" value="Thioredoxin-like"/>
    <property type="match status" value="1"/>
</dbReference>
<dbReference type="InterPro" id="IPR000866">
    <property type="entry name" value="AhpC/TSA"/>
</dbReference>
<dbReference type="GO" id="GO:0045454">
    <property type="term" value="P:cell redox homeostasis"/>
    <property type="evidence" value="ECO:0007669"/>
    <property type="project" value="TreeGrafter"/>
</dbReference>
<proteinExistence type="inferred from homology"/>
<evidence type="ECO:0000256" key="3">
    <source>
        <dbReference type="ARBA" id="ARBA00013017"/>
    </source>
</evidence>
<feature type="domain" description="Thioredoxin" evidence="15">
    <location>
        <begin position="32"/>
        <end position="188"/>
    </location>
</feature>
<keyword evidence="6" id="KW-0560">Oxidoreductase</keyword>
<evidence type="ECO:0000256" key="10">
    <source>
        <dbReference type="ARBA" id="ARBA00038489"/>
    </source>
</evidence>
<dbReference type="PIRSF" id="PIRSF000239">
    <property type="entry name" value="AHPC"/>
    <property type="match status" value="1"/>
</dbReference>
<evidence type="ECO:0000256" key="5">
    <source>
        <dbReference type="ARBA" id="ARBA00022862"/>
    </source>
</evidence>
<evidence type="ECO:0000259" key="15">
    <source>
        <dbReference type="PROSITE" id="PS51352"/>
    </source>
</evidence>
<evidence type="ECO:0000256" key="9">
    <source>
        <dbReference type="ARBA" id="ARBA00032824"/>
    </source>
</evidence>
<evidence type="ECO:0000256" key="7">
    <source>
        <dbReference type="ARBA" id="ARBA00023157"/>
    </source>
</evidence>
<organism evidence="16 17">
    <name type="scientific">Methylocapsa palsarum</name>
    <dbReference type="NCBI Taxonomy" id="1612308"/>
    <lineage>
        <taxon>Bacteria</taxon>
        <taxon>Pseudomonadati</taxon>
        <taxon>Pseudomonadota</taxon>
        <taxon>Alphaproteobacteria</taxon>
        <taxon>Hyphomicrobiales</taxon>
        <taxon>Beijerinckiaceae</taxon>
        <taxon>Methylocapsa</taxon>
    </lineage>
</organism>
<keyword evidence="5" id="KW-0049">Antioxidant</keyword>
<evidence type="ECO:0000256" key="1">
    <source>
        <dbReference type="ARBA" id="ARBA00003330"/>
    </source>
</evidence>
<feature type="active site" description="Cysteine sulfenic acid (-SOH) intermediate; for peroxidase activity" evidence="13">
    <location>
        <position position="78"/>
    </location>
</feature>
<dbReference type="PROSITE" id="PS51352">
    <property type="entry name" value="THIOREDOXIN_2"/>
    <property type="match status" value="1"/>
</dbReference>
<gene>
    <name evidence="16" type="ORF">SAMN05444581_11384</name>
</gene>
<dbReference type="PANTHER" id="PTHR42801">
    <property type="entry name" value="THIOREDOXIN-DEPENDENT PEROXIDE REDUCTASE"/>
    <property type="match status" value="1"/>
</dbReference>
<dbReference type="Proteomes" id="UP000198755">
    <property type="component" value="Unassembled WGS sequence"/>
</dbReference>
<evidence type="ECO:0000256" key="13">
    <source>
        <dbReference type="PIRSR" id="PIRSR000239-1"/>
    </source>
</evidence>
<dbReference type="STRING" id="1612308.SAMN05444581_11384"/>
<dbReference type="InterPro" id="IPR036249">
    <property type="entry name" value="Thioredoxin-like_sf"/>
</dbReference>
<evidence type="ECO:0000256" key="12">
    <source>
        <dbReference type="ARBA" id="ARBA00049091"/>
    </source>
</evidence>
<dbReference type="AlphaFoldDB" id="A0A1I4B6Z1"/>
<reference evidence="16 17" key="1">
    <citation type="submission" date="2016-10" db="EMBL/GenBank/DDBJ databases">
        <authorList>
            <person name="de Groot N.N."/>
        </authorList>
    </citation>
    <scope>NUCLEOTIDE SEQUENCE [LARGE SCALE GENOMIC DNA]</scope>
    <source>
        <strain evidence="16 17">NE2</strain>
    </source>
</reference>
<comment type="similarity">
    <text evidence="10">Belongs to the peroxiredoxin family. BCP/PrxQ subfamily.</text>
</comment>
<feature type="signal peptide" evidence="14">
    <location>
        <begin position="1"/>
        <end position="30"/>
    </location>
</feature>
<comment type="catalytic activity">
    <reaction evidence="12">
        <text>a hydroperoxide + [thioredoxin]-dithiol = an alcohol + [thioredoxin]-disulfide + H2O</text>
        <dbReference type="Rhea" id="RHEA:62620"/>
        <dbReference type="Rhea" id="RHEA-COMP:10698"/>
        <dbReference type="Rhea" id="RHEA-COMP:10700"/>
        <dbReference type="ChEBI" id="CHEBI:15377"/>
        <dbReference type="ChEBI" id="CHEBI:29950"/>
        <dbReference type="ChEBI" id="CHEBI:30879"/>
        <dbReference type="ChEBI" id="CHEBI:35924"/>
        <dbReference type="ChEBI" id="CHEBI:50058"/>
        <dbReference type="EC" id="1.11.1.24"/>
    </reaction>
</comment>
<evidence type="ECO:0000313" key="16">
    <source>
        <dbReference type="EMBL" id="SFK64692.1"/>
    </source>
</evidence>
<comment type="function">
    <text evidence="1">Thiol-specific peroxidase that catalyzes the reduction of hydrogen peroxide and organic hydroperoxides to water and alcohols, respectively. Plays a role in cell protection against oxidative stress by detoxifying peroxides and as sensor of hydrogen peroxide-mediated signaling events.</text>
</comment>
<keyword evidence="14" id="KW-0732">Signal</keyword>